<keyword evidence="2" id="KW-1185">Reference proteome</keyword>
<accession>D5BKX9</accession>
<evidence type="ECO:0000313" key="2">
    <source>
        <dbReference type="Proteomes" id="UP000001654"/>
    </source>
</evidence>
<dbReference type="Proteomes" id="UP000001654">
    <property type="component" value="Chromosome"/>
</dbReference>
<sequence>MKPKAVYYKKMLRVERQLLKQRITYIFSALFYIEIRFRRYNS</sequence>
<dbReference type="AlphaFoldDB" id="D5BKX9"/>
<dbReference type="EMBL" id="CP001650">
    <property type="protein sequence ID" value="ADF51878.1"/>
    <property type="molecule type" value="Genomic_DNA"/>
</dbReference>
<reference evidence="1 2" key="1">
    <citation type="journal article" date="2010" name="BMC Genomics">
        <title>The complete genome of Zunongwangia profunda SM-A87 reveals its adaptation to the deep-sea environment and ecological role in sedimentary organic nitrogen degradation.</title>
        <authorList>
            <person name="Qin Q.L."/>
            <person name="Zhang X.Y."/>
            <person name="Wang X.M."/>
            <person name="Liu G.M."/>
            <person name="Chen X.L."/>
            <person name="Xie B.B."/>
            <person name="Dang H.Y."/>
            <person name="Zhou B.C."/>
            <person name="Yu J."/>
            <person name="Zhang Y.Z."/>
        </authorList>
    </citation>
    <scope>NUCLEOTIDE SEQUENCE [LARGE SCALE GENOMIC DNA]</scope>
    <source>
        <strain evidence="2">DSM 18752 / CCTCC AB 206139 / SM-A87</strain>
    </source>
</reference>
<dbReference type="HOGENOM" id="CLU_3260218_0_0_10"/>
<proteinExistence type="predicted"/>
<organism evidence="1 2">
    <name type="scientific">Zunongwangia profunda (strain DSM 18752 / CCTCC AB 206139 / SM-A87)</name>
    <name type="common">Wangia profunda</name>
    <dbReference type="NCBI Taxonomy" id="655815"/>
    <lineage>
        <taxon>Bacteria</taxon>
        <taxon>Pseudomonadati</taxon>
        <taxon>Bacteroidota</taxon>
        <taxon>Flavobacteriia</taxon>
        <taxon>Flavobacteriales</taxon>
        <taxon>Flavobacteriaceae</taxon>
        <taxon>Zunongwangia</taxon>
    </lineage>
</organism>
<protein>
    <submittedName>
        <fullName evidence="1">Uncharacterized protein</fullName>
    </submittedName>
</protein>
<dbReference type="KEGG" id="zpr:ZPR_1543"/>
<gene>
    <name evidence="1" type="ordered locus">ZPR_1543</name>
</gene>
<name>D5BKX9_ZUNPS</name>
<evidence type="ECO:0000313" key="1">
    <source>
        <dbReference type="EMBL" id="ADF51878.1"/>
    </source>
</evidence>